<gene>
    <name evidence="2" type="ORF">CC86DRAFT_420450</name>
</gene>
<protein>
    <submittedName>
        <fullName evidence="2">Uncharacterized protein</fullName>
    </submittedName>
</protein>
<accession>A0A6A6ZXH5</accession>
<feature type="compositionally biased region" description="Acidic residues" evidence="1">
    <location>
        <begin position="92"/>
        <end position="112"/>
    </location>
</feature>
<dbReference type="AlphaFoldDB" id="A0A6A6ZXH5"/>
<evidence type="ECO:0000256" key="1">
    <source>
        <dbReference type="SAM" id="MobiDB-lite"/>
    </source>
</evidence>
<dbReference type="EMBL" id="MU006229">
    <property type="protein sequence ID" value="KAF2825035.1"/>
    <property type="molecule type" value="Genomic_DNA"/>
</dbReference>
<evidence type="ECO:0000313" key="3">
    <source>
        <dbReference type="Proteomes" id="UP000799424"/>
    </source>
</evidence>
<reference evidence="2" key="1">
    <citation type="journal article" date="2020" name="Stud. Mycol.">
        <title>101 Dothideomycetes genomes: a test case for predicting lifestyles and emergence of pathogens.</title>
        <authorList>
            <person name="Haridas S."/>
            <person name="Albert R."/>
            <person name="Binder M."/>
            <person name="Bloem J."/>
            <person name="Labutti K."/>
            <person name="Salamov A."/>
            <person name="Andreopoulos B."/>
            <person name="Baker S."/>
            <person name="Barry K."/>
            <person name="Bills G."/>
            <person name="Bluhm B."/>
            <person name="Cannon C."/>
            <person name="Castanera R."/>
            <person name="Culley D."/>
            <person name="Daum C."/>
            <person name="Ezra D."/>
            <person name="Gonzalez J."/>
            <person name="Henrissat B."/>
            <person name="Kuo A."/>
            <person name="Liang C."/>
            <person name="Lipzen A."/>
            <person name="Lutzoni F."/>
            <person name="Magnuson J."/>
            <person name="Mondo S."/>
            <person name="Nolan M."/>
            <person name="Ohm R."/>
            <person name="Pangilinan J."/>
            <person name="Park H.-J."/>
            <person name="Ramirez L."/>
            <person name="Alfaro M."/>
            <person name="Sun H."/>
            <person name="Tritt A."/>
            <person name="Yoshinaga Y."/>
            <person name="Zwiers L.-H."/>
            <person name="Turgeon B."/>
            <person name="Goodwin S."/>
            <person name="Spatafora J."/>
            <person name="Crous P."/>
            <person name="Grigoriev I."/>
        </authorList>
    </citation>
    <scope>NUCLEOTIDE SEQUENCE</scope>
    <source>
        <strain evidence="2">CBS 113818</strain>
    </source>
</reference>
<keyword evidence="3" id="KW-1185">Reference proteome</keyword>
<name>A0A6A6ZXH5_9PLEO</name>
<sequence length="112" mass="12346">MFYPPNHPVIAKRSPQHGIHIAGASANAKSTTFRRPTVTALCAGPSCSNTIAVVPFGYKNEGPMDIKVHCKDCYIPVGVAPVEDVKEKQEWAEEAEEWEEDQDEGGGYVEEW</sequence>
<dbReference type="Proteomes" id="UP000799424">
    <property type="component" value="Unassembled WGS sequence"/>
</dbReference>
<evidence type="ECO:0000313" key="2">
    <source>
        <dbReference type="EMBL" id="KAF2825035.1"/>
    </source>
</evidence>
<organism evidence="2 3">
    <name type="scientific">Ophiobolus disseminans</name>
    <dbReference type="NCBI Taxonomy" id="1469910"/>
    <lineage>
        <taxon>Eukaryota</taxon>
        <taxon>Fungi</taxon>
        <taxon>Dikarya</taxon>
        <taxon>Ascomycota</taxon>
        <taxon>Pezizomycotina</taxon>
        <taxon>Dothideomycetes</taxon>
        <taxon>Pleosporomycetidae</taxon>
        <taxon>Pleosporales</taxon>
        <taxon>Pleosporineae</taxon>
        <taxon>Phaeosphaeriaceae</taxon>
        <taxon>Ophiobolus</taxon>
    </lineage>
</organism>
<feature type="region of interest" description="Disordered" evidence="1">
    <location>
        <begin position="89"/>
        <end position="112"/>
    </location>
</feature>
<proteinExistence type="predicted"/>